<accession>A0A450TSX0</accession>
<reference evidence="1" key="1">
    <citation type="submission" date="2019-02" db="EMBL/GenBank/DDBJ databases">
        <authorList>
            <person name="Gruber-Vodicka R. H."/>
            <person name="Seah K. B. B."/>
        </authorList>
    </citation>
    <scope>NUCLEOTIDE SEQUENCE</scope>
    <source>
        <strain evidence="1">BECK_BZ163</strain>
    </source>
</reference>
<protein>
    <submittedName>
        <fullName evidence="1">Uncharacterized protein</fullName>
    </submittedName>
</protein>
<sequence length="55" mass="6056">MTNLYAWNTARAGSIAHPNVVGRAYSTLQGRADFLACSTNLSPNKKMRPVYCLKP</sequence>
<evidence type="ECO:0000313" key="1">
    <source>
        <dbReference type="EMBL" id="VFJ71719.1"/>
    </source>
</evidence>
<gene>
    <name evidence="1" type="ORF">BECKFM1743A_GA0114220_106011</name>
</gene>
<dbReference type="AlphaFoldDB" id="A0A450TSX0"/>
<name>A0A450TSX0_9GAMM</name>
<dbReference type="EMBL" id="CAADEZ010000601">
    <property type="protein sequence ID" value="VFJ71719.1"/>
    <property type="molecule type" value="Genomic_DNA"/>
</dbReference>
<proteinExistence type="predicted"/>
<organism evidence="1">
    <name type="scientific">Candidatus Kentrum sp. FM</name>
    <dbReference type="NCBI Taxonomy" id="2126340"/>
    <lineage>
        <taxon>Bacteria</taxon>
        <taxon>Pseudomonadati</taxon>
        <taxon>Pseudomonadota</taxon>
        <taxon>Gammaproteobacteria</taxon>
        <taxon>Candidatus Kentrum</taxon>
    </lineage>
</organism>